<dbReference type="GO" id="GO:0000160">
    <property type="term" value="P:phosphorelay signal transduction system"/>
    <property type="evidence" value="ECO:0007669"/>
    <property type="project" value="InterPro"/>
</dbReference>
<accession>A0A4R2IAA3</accession>
<evidence type="ECO:0000313" key="5">
    <source>
        <dbReference type="Proteomes" id="UP000294862"/>
    </source>
</evidence>
<gene>
    <name evidence="4" type="ORF">EV148_1036</name>
</gene>
<keyword evidence="1" id="KW-0597">Phosphoprotein</keyword>
<dbReference type="EMBL" id="SLWQ01000003">
    <property type="protein sequence ID" value="TCO41087.1"/>
    <property type="molecule type" value="Genomic_DNA"/>
</dbReference>
<sequence length="399" mass="43215">MRLTELSVLVVEDHGFQRRVAMRLLEELGLRRVEAAADGRAALAALRAAPADVVLVDLDLPEMDGIEFIGHLAAQKRSGAIALTSALDPALLNTVQGMARAYGLRVLGVVEKPLTTLKLADVLGRFHLEEESPAAEPDVEIGPDALRRALAAGEFEAWFQPKVAISTGNVVGVEALARWPHEGRMIGPARFIPLLEREGMIGALTERMLEQSCRWRRRWADDGLELGLSVNVSMLNLADVATADRYQQIVADHGARPRDIVIEVTESSVMSDAAHVLNVLARLRLKGFGLAIDDFGTGYSSLSQLSQIPFTELKIDRGFVSGAPAQPRKRAVVEASLDLARKLHLTVVAEGVETVEEWQMLAELGCQQAQGFLVSAAVPGHALPGAIRDWHQPEAAPAQ</sequence>
<evidence type="ECO:0000313" key="4">
    <source>
        <dbReference type="EMBL" id="TCO41087.1"/>
    </source>
</evidence>
<dbReference type="InterPro" id="IPR011006">
    <property type="entry name" value="CheY-like_superfamily"/>
</dbReference>
<dbReference type="SMART" id="SM00052">
    <property type="entry name" value="EAL"/>
    <property type="match status" value="1"/>
</dbReference>
<protein>
    <submittedName>
        <fullName evidence="4">EAL domain-containing protein (Putative c-di-GMP-specific phosphodiesterase class I)</fullName>
    </submittedName>
</protein>
<evidence type="ECO:0000259" key="2">
    <source>
        <dbReference type="PROSITE" id="PS50110"/>
    </source>
</evidence>
<dbReference type="Pfam" id="PF00563">
    <property type="entry name" value="EAL"/>
    <property type="match status" value="1"/>
</dbReference>
<dbReference type="InterPro" id="IPR001633">
    <property type="entry name" value="EAL_dom"/>
</dbReference>
<dbReference type="PANTHER" id="PTHR33121">
    <property type="entry name" value="CYCLIC DI-GMP PHOSPHODIESTERASE PDEF"/>
    <property type="match status" value="1"/>
</dbReference>
<dbReference type="SUPFAM" id="SSF52172">
    <property type="entry name" value="CheY-like"/>
    <property type="match status" value="1"/>
</dbReference>
<dbReference type="InterPro" id="IPR035919">
    <property type="entry name" value="EAL_sf"/>
</dbReference>
<dbReference type="PROSITE" id="PS50110">
    <property type="entry name" value="RESPONSE_REGULATORY"/>
    <property type="match status" value="1"/>
</dbReference>
<feature type="domain" description="Response regulatory" evidence="2">
    <location>
        <begin position="7"/>
        <end position="127"/>
    </location>
</feature>
<organism evidence="4 5">
    <name type="scientific">Dokdonella fugitiva</name>
    <dbReference type="NCBI Taxonomy" id="328517"/>
    <lineage>
        <taxon>Bacteria</taxon>
        <taxon>Pseudomonadati</taxon>
        <taxon>Pseudomonadota</taxon>
        <taxon>Gammaproteobacteria</taxon>
        <taxon>Lysobacterales</taxon>
        <taxon>Rhodanobacteraceae</taxon>
        <taxon>Dokdonella</taxon>
    </lineage>
</organism>
<comment type="caution">
    <text evidence="4">The sequence shown here is derived from an EMBL/GenBank/DDBJ whole genome shotgun (WGS) entry which is preliminary data.</text>
</comment>
<feature type="domain" description="EAL" evidence="3">
    <location>
        <begin position="139"/>
        <end position="391"/>
    </location>
</feature>
<dbReference type="GO" id="GO:0071111">
    <property type="term" value="F:cyclic-guanylate-specific phosphodiesterase activity"/>
    <property type="evidence" value="ECO:0007669"/>
    <property type="project" value="InterPro"/>
</dbReference>
<dbReference type="InterPro" id="IPR001789">
    <property type="entry name" value="Sig_transdc_resp-reg_receiver"/>
</dbReference>
<keyword evidence="5" id="KW-1185">Reference proteome</keyword>
<dbReference type="Pfam" id="PF00072">
    <property type="entry name" value="Response_reg"/>
    <property type="match status" value="1"/>
</dbReference>
<dbReference type="SMART" id="SM00448">
    <property type="entry name" value="REC"/>
    <property type="match status" value="1"/>
</dbReference>
<name>A0A4R2IAA3_9GAMM</name>
<dbReference type="Proteomes" id="UP000294862">
    <property type="component" value="Unassembled WGS sequence"/>
</dbReference>
<dbReference type="RefSeq" id="WP_131995584.1">
    <property type="nucleotide sequence ID" value="NZ_JACGXM010000012.1"/>
</dbReference>
<evidence type="ECO:0000256" key="1">
    <source>
        <dbReference type="PROSITE-ProRule" id="PRU00169"/>
    </source>
</evidence>
<dbReference type="SUPFAM" id="SSF141868">
    <property type="entry name" value="EAL domain-like"/>
    <property type="match status" value="1"/>
</dbReference>
<dbReference type="Gene3D" id="3.20.20.450">
    <property type="entry name" value="EAL domain"/>
    <property type="match status" value="1"/>
</dbReference>
<dbReference type="AlphaFoldDB" id="A0A4R2IAA3"/>
<evidence type="ECO:0000259" key="3">
    <source>
        <dbReference type="PROSITE" id="PS50883"/>
    </source>
</evidence>
<dbReference type="Gene3D" id="3.40.50.2300">
    <property type="match status" value="1"/>
</dbReference>
<dbReference type="OrthoDB" id="9812358at2"/>
<dbReference type="InterPro" id="IPR050706">
    <property type="entry name" value="Cyclic-di-GMP_PDE-like"/>
</dbReference>
<reference evidence="4 5" key="1">
    <citation type="journal article" date="2015" name="Stand. Genomic Sci.">
        <title>Genomic Encyclopedia of Bacterial and Archaeal Type Strains, Phase III: the genomes of soil and plant-associated and newly described type strains.</title>
        <authorList>
            <person name="Whitman W.B."/>
            <person name="Woyke T."/>
            <person name="Klenk H.P."/>
            <person name="Zhou Y."/>
            <person name="Lilburn T.G."/>
            <person name="Beck B.J."/>
            <person name="De Vos P."/>
            <person name="Vandamme P."/>
            <person name="Eisen J.A."/>
            <person name="Garrity G."/>
            <person name="Hugenholtz P."/>
            <person name="Kyrpides N.C."/>
        </authorList>
    </citation>
    <scope>NUCLEOTIDE SEQUENCE [LARGE SCALE GENOMIC DNA]</scope>
    <source>
        <strain evidence="4 5">A3</strain>
    </source>
</reference>
<dbReference type="CDD" id="cd01948">
    <property type="entry name" value="EAL"/>
    <property type="match status" value="1"/>
</dbReference>
<feature type="modified residue" description="4-aspartylphosphate" evidence="1">
    <location>
        <position position="57"/>
    </location>
</feature>
<dbReference type="PROSITE" id="PS50883">
    <property type="entry name" value="EAL"/>
    <property type="match status" value="1"/>
</dbReference>
<proteinExistence type="predicted"/>
<dbReference type="PANTHER" id="PTHR33121:SF79">
    <property type="entry name" value="CYCLIC DI-GMP PHOSPHODIESTERASE PDED-RELATED"/>
    <property type="match status" value="1"/>
</dbReference>